<gene>
    <name evidence="2" type="ORF">R54839_PPFHFPJH_00447</name>
</gene>
<dbReference type="EMBL" id="CAUZLR010000002">
    <property type="protein sequence ID" value="CAK1231343.1"/>
    <property type="molecule type" value="Genomic_DNA"/>
</dbReference>
<evidence type="ECO:0008006" key="4">
    <source>
        <dbReference type="Google" id="ProtNLM"/>
    </source>
</evidence>
<feature type="transmembrane region" description="Helical" evidence="1">
    <location>
        <begin position="89"/>
        <end position="113"/>
    </location>
</feature>
<dbReference type="Proteomes" id="UP001314261">
    <property type="component" value="Unassembled WGS sequence"/>
</dbReference>
<protein>
    <recommendedName>
        <fullName evidence="4">Integral membrane protein</fullName>
    </recommendedName>
</protein>
<feature type="transmembrane region" description="Helical" evidence="1">
    <location>
        <begin position="119"/>
        <end position="136"/>
    </location>
</feature>
<feature type="transmembrane region" description="Helical" evidence="1">
    <location>
        <begin position="179"/>
        <end position="201"/>
    </location>
</feature>
<proteinExistence type="predicted"/>
<feature type="transmembrane region" description="Helical" evidence="1">
    <location>
        <begin position="40"/>
        <end position="60"/>
    </location>
</feature>
<name>A0ABM9MPY1_9LACO</name>
<keyword evidence="1" id="KW-0812">Transmembrane</keyword>
<feature type="transmembrane region" description="Helical" evidence="1">
    <location>
        <begin position="12"/>
        <end position="28"/>
    </location>
</feature>
<feature type="transmembrane region" description="Helical" evidence="1">
    <location>
        <begin position="66"/>
        <end position="82"/>
    </location>
</feature>
<sequence>MFYPLKKRRFLPIFSLIVFIILSIMLRFNSTFLTMIDAVVAIIIQTVAASKIGFLLVPAYFLKKFWIVWVLSIAWAAFLRTLDFKVGFWWSLACSSILVVASWGWSLLTFFYWDDGPVLSQWMPAVASVVWVFLLFQIKQALVVRLPVAQWVKKTIEVIMVLFWIDLAFAAIVDYDFSSITLIGAALIGYYYFRLTATVYIRGGKRLQQFFGVDGKI</sequence>
<comment type="caution">
    <text evidence="2">The sequence shown here is derived from an EMBL/GenBank/DDBJ whole genome shotgun (WGS) entry which is preliminary data.</text>
</comment>
<reference evidence="2 3" key="1">
    <citation type="submission" date="2023-10" db="EMBL/GenBank/DDBJ databases">
        <authorList>
            <person name="Botero Cardona J."/>
        </authorList>
    </citation>
    <scope>NUCLEOTIDE SEQUENCE [LARGE SCALE GENOMIC DNA]</scope>
    <source>
        <strain evidence="2 3">R-54839</strain>
    </source>
</reference>
<keyword evidence="1" id="KW-0472">Membrane</keyword>
<accession>A0ABM9MPY1</accession>
<evidence type="ECO:0000256" key="1">
    <source>
        <dbReference type="SAM" id="Phobius"/>
    </source>
</evidence>
<organism evidence="2 3">
    <name type="scientific">Fructobacillus fructosus</name>
    <dbReference type="NCBI Taxonomy" id="1631"/>
    <lineage>
        <taxon>Bacteria</taxon>
        <taxon>Bacillati</taxon>
        <taxon>Bacillota</taxon>
        <taxon>Bacilli</taxon>
        <taxon>Lactobacillales</taxon>
        <taxon>Lactobacillaceae</taxon>
        <taxon>Fructobacillus</taxon>
    </lineage>
</organism>
<keyword evidence="3" id="KW-1185">Reference proteome</keyword>
<keyword evidence="1" id="KW-1133">Transmembrane helix</keyword>
<evidence type="ECO:0000313" key="2">
    <source>
        <dbReference type="EMBL" id="CAK1231343.1"/>
    </source>
</evidence>
<feature type="transmembrane region" description="Helical" evidence="1">
    <location>
        <begin position="156"/>
        <end position="173"/>
    </location>
</feature>
<evidence type="ECO:0000313" key="3">
    <source>
        <dbReference type="Proteomes" id="UP001314261"/>
    </source>
</evidence>